<evidence type="ECO:0000313" key="2">
    <source>
        <dbReference type="EMBL" id="KRP97626.1"/>
    </source>
</evidence>
<reference evidence="2 3" key="1">
    <citation type="submission" date="2015-09" db="EMBL/GenBank/DDBJ databases">
        <title>Draft Genome Sequence of the Strain BR 3267 (Bradyrhizobium yuanmingense) recommended as inoculant for cowpea in Brazil.</title>
        <authorList>
            <person name="Simoes-Araujo J.L."/>
            <person name="Zilli J.E."/>
        </authorList>
    </citation>
    <scope>NUCLEOTIDE SEQUENCE [LARGE SCALE GENOMIC DNA]</scope>
    <source>
        <strain evidence="2 3">BR3267</strain>
    </source>
</reference>
<evidence type="ECO:0000313" key="3">
    <source>
        <dbReference type="Proteomes" id="UP000051380"/>
    </source>
</evidence>
<proteinExistence type="predicted"/>
<dbReference type="AlphaFoldDB" id="A0A0R3CJ52"/>
<organism evidence="2 3">
    <name type="scientific">Bradyrhizobium yuanmingense</name>
    <dbReference type="NCBI Taxonomy" id="108015"/>
    <lineage>
        <taxon>Bacteria</taxon>
        <taxon>Pseudomonadati</taxon>
        <taxon>Pseudomonadota</taxon>
        <taxon>Alphaproteobacteria</taxon>
        <taxon>Hyphomicrobiales</taxon>
        <taxon>Nitrobacteraceae</taxon>
        <taxon>Bradyrhizobium</taxon>
    </lineage>
</organism>
<gene>
    <name evidence="2" type="ORF">AOQ72_17245</name>
</gene>
<feature type="region of interest" description="Disordered" evidence="1">
    <location>
        <begin position="1"/>
        <end position="32"/>
    </location>
</feature>
<evidence type="ECO:0000256" key="1">
    <source>
        <dbReference type="SAM" id="MobiDB-lite"/>
    </source>
</evidence>
<protein>
    <submittedName>
        <fullName evidence="2">Uncharacterized protein</fullName>
    </submittedName>
</protein>
<sequence length="100" mass="11123">MKSSRIASGRNGEDVYVGTRRGRKKHVQDDDGEASCESFTNYAVSMGDVAKAQIDVLSMTGSILDDWLLEHNLNIWDPGGLLLDRISPRATDRTLNRRAM</sequence>
<dbReference type="RefSeq" id="WP_057027413.1">
    <property type="nucleotide sequence ID" value="NZ_LJYF01000023.1"/>
</dbReference>
<accession>A0A0R3CJ52</accession>
<dbReference type="Proteomes" id="UP000051380">
    <property type="component" value="Unassembled WGS sequence"/>
</dbReference>
<dbReference type="EMBL" id="LJYF01000023">
    <property type="protein sequence ID" value="KRP97626.1"/>
    <property type="molecule type" value="Genomic_DNA"/>
</dbReference>
<comment type="caution">
    <text evidence="2">The sequence shown here is derived from an EMBL/GenBank/DDBJ whole genome shotgun (WGS) entry which is preliminary data.</text>
</comment>
<name>A0A0R3CJ52_9BRAD</name>